<dbReference type="SUPFAM" id="SSF103473">
    <property type="entry name" value="MFS general substrate transporter"/>
    <property type="match status" value="1"/>
</dbReference>
<keyword evidence="4" id="KW-0472">Membrane</keyword>
<feature type="transmembrane region" description="Helical" evidence="4">
    <location>
        <begin position="492"/>
        <end position="514"/>
    </location>
</feature>
<dbReference type="PANTHER" id="PTHR11360">
    <property type="entry name" value="MONOCARBOXYLATE TRANSPORTER"/>
    <property type="match status" value="1"/>
</dbReference>
<comment type="similarity">
    <text evidence="2">Belongs to the major facilitator superfamily. Monocarboxylate porter (TC 2.A.1.13) family.</text>
</comment>
<feature type="transmembrane region" description="Helical" evidence="4">
    <location>
        <begin position="250"/>
        <end position="274"/>
    </location>
</feature>
<comment type="caution">
    <text evidence="5">The sequence shown here is derived from an EMBL/GenBank/DDBJ whole genome shotgun (WGS) entry which is preliminary data.</text>
</comment>
<dbReference type="GO" id="GO:0022857">
    <property type="term" value="F:transmembrane transporter activity"/>
    <property type="evidence" value="ECO:0007669"/>
    <property type="project" value="InterPro"/>
</dbReference>
<reference evidence="5" key="1">
    <citation type="submission" date="2021-03" db="EMBL/GenBank/DDBJ databases">
        <title>Comparative genomics and phylogenomic investigation of the class Geoglossomycetes provide insights into ecological specialization and systematics.</title>
        <authorList>
            <person name="Melie T."/>
            <person name="Pirro S."/>
            <person name="Miller A.N."/>
            <person name="Quandt A."/>
        </authorList>
    </citation>
    <scope>NUCLEOTIDE SEQUENCE</scope>
    <source>
        <strain evidence="5">CAQ_001_2017</strain>
    </source>
</reference>
<dbReference type="PANTHER" id="PTHR11360:SF234">
    <property type="entry name" value="MFS-TYPE TRANSPORTER DBAD-RELATED"/>
    <property type="match status" value="1"/>
</dbReference>
<evidence type="ECO:0000256" key="3">
    <source>
        <dbReference type="SAM" id="MobiDB-lite"/>
    </source>
</evidence>
<evidence type="ECO:0008006" key="7">
    <source>
        <dbReference type="Google" id="ProtNLM"/>
    </source>
</evidence>
<dbReference type="AlphaFoldDB" id="A0A9P8IGP6"/>
<proteinExistence type="inferred from homology"/>
<dbReference type="GO" id="GO:0016020">
    <property type="term" value="C:membrane"/>
    <property type="evidence" value="ECO:0007669"/>
    <property type="project" value="UniProtKB-SubCell"/>
</dbReference>
<dbReference type="EMBL" id="JAGHQM010001640">
    <property type="protein sequence ID" value="KAH0553025.1"/>
    <property type="molecule type" value="Genomic_DNA"/>
</dbReference>
<dbReference type="CDD" id="cd17352">
    <property type="entry name" value="MFS_MCT_SLC16"/>
    <property type="match status" value="1"/>
</dbReference>
<dbReference type="Gene3D" id="1.20.1250.20">
    <property type="entry name" value="MFS general substrate transporter like domains"/>
    <property type="match status" value="2"/>
</dbReference>
<organism evidence="5 6">
    <name type="scientific">Trichoglossum hirsutum</name>
    <dbReference type="NCBI Taxonomy" id="265104"/>
    <lineage>
        <taxon>Eukaryota</taxon>
        <taxon>Fungi</taxon>
        <taxon>Dikarya</taxon>
        <taxon>Ascomycota</taxon>
        <taxon>Pezizomycotina</taxon>
        <taxon>Geoglossomycetes</taxon>
        <taxon>Geoglossales</taxon>
        <taxon>Geoglossaceae</taxon>
        <taxon>Trichoglossum</taxon>
    </lineage>
</organism>
<feature type="transmembrane region" description="Helical" evidence="4">
    <location>
        <begin position="357"/>
        <end position="379"/>
    </location>
</feature>
<dbReference type="InterPro" id="IPR036259">
    <property type="entry name" value="MFS_trans_sf"/>
</dbReference>
<evidence type="ECO:0000256" key="4">
    <source>
        <dbReference type="SAM" id="Phobius"/>
    </source>
</evidence>
<evidence type="ECO:0000256" key="1">
    <source>
        <dbReference type="ARBA" id="ARBA00004141"/>
    </source>
</evidence>
<feature type="compositionally biased region" description="Acidic residues" evidence="3">
    <location>
        <begin position="534"/>
        <end position="545"/>
    </location>
</feature>
<name>A0A9P8IGP6_9PEZI</name>
<evidence type="ECO:0000313" key="6">
    <source>
        <dbReference type="Proteomes" id="UP000750711"/>
    </source>
</evidence>
<evidence type="ECO:0000313" key="5">
    <source>
        <dbReference type="EMBL" id="KAH0553025.1"/>
    </source>
</evidence>
<dbReference type="Proteomes" id="UP000750711">
    <property type="component" value="Unassembled WGS sequence"/>
</dbReference>
<dbReference type="Pfam" id="PF07690">
    <property type="entry name" value="MFS_1"/>
    <property type="match status" value="1"/>
</dbReference>
<comment type="subcellular location">
    <subcellularLocation>
        <location evidence="1">Membrane</location>
        <topology evidence="1">Multi-pass membrane protein</topology>
    </subcellularLocation>
</comment>
<accession>A0A9P8IGP6</accession>
<feature type="transmembrane region" description="Helical" evidence="4">
    <location>
        <begin position="412"/>
        <end position="434"/>
    </location>
</feature>
<feature type="region of interest" description="Disordered" evidence="3">
    <location>
        <begin position="529"/>
        <end position="558"/>
    </location>
</feature>
<feature type="transmembrane region" description="Helical" evidence="4">
    <location>
        <begin position="198"/>
        <end position="218"/>
    </location>
</feature>
<feature type="transmembrane region" description="Helical" evidence="4">
    <location>
        <begin position="281"/>
        <end position="302"/>
    </location>
</feature>
<protein>
    <recommendedName>
        <fullName evidence="7">Major facilitator superfamily (MFS) profile domain-containing protein</fullName>
    </recommendedName>
</protein>
<dbReference type="InterPro" id="IPR050327">
    <property type="entry name" value="Proton-linked_MCT"/>
</dbReference>
<keyword evidence="4" id="KW-0812">Transmembrane</keyword>
<keyword evidence="4" id="KW-1133">Transmembrane helix</keyword>
<feature type="transmembrane region" description="Helical" evidence="4">
    <location>
        <begin position="314"/>
        <end position="336"/>
    </location>
</feature>
<evidence type="ECO:0000256" key="2">
    <source>
        <dbReference type="ARBA" id="ARBA00006727"/>
    </source>
</evidence>
<dbReference type="InterPro" id="IPR011701">
    <property type="entry name" value="MFS"/>
</dbReference>
<sequence length="588" mass="63788">MESKPAFSVFWSTLYGIQGTHGLDSGPARTGGVCGIVLISNVVLHHPPPVETVSQINSARVHSLATLIGELHSSVSSPLEDKNSNSHSPHCVVVHVCTVVIPGKLDIPASMKKSDINSTLGRALPGCVGDEKPPSRADTEAAVEKDVPPDGGLMAWLQVFAAFMLVMNSRGLTTAFGVFQEYYTNTMLKGINPSSVSWIGSLQSFLLMFGGVFCGRLLDAGHLRIQLCVGIALQFLGMMLTSFATRYPEILVSQGLCVGAGSSFLWLPSAVVVVQYFDSKIMLATSIAASGSPTAGVVFPILVRKLIDHVHYAWAMRIVAFIVLAMNIFCLALMRLRIPPRKGGGFFNLSIFRDPPYCAFVGAMTFLYMSVYIPFFYIQDYAHDIGLSPALQTYILSILNAASILSRVGPSWLADILIAVIIVYGLFSGVLVSLPPATIASITKNPNEYGTRIGMAFAVCAFGVLTGNPIGGALLTSASASGGGGRRSYMRLWLFASGLMFISGVLVILAKYLVGRRTKANEECDLCSNADQNETQEEGEEEEEFEKEKEENHNRVHHHHQVVPIRRCRRWHQVLIEDVAAMQGVSVW</sequence>
<feature type="transmembrane region" description="Helical" evidence="4">
    <location>
        <begin position="454"/>
        <end position="480"/>
    </location>
</feature>
<keyword evidence="6" id="KW-1185">Reference proteome</keyword>
<feature type="transmembrane region" description="Helical" evidence="4">
    <location>
        <begin position="225"/>
        <end position="244"/>
    </location>
</feature>
<gene>
    <name evidence="5" type="ORF">GP486_006776</name>
</gene>